<keyword evidence="3" id="KW-1185">Reference proteome</keyword>
<keyword evidence="1" id="KW-1133">Transmembrane helix</keyword>
<dbReference type="AlphaFoldDB" id="A0A4R5DJE5"/>
<dbReference type="OrthoDB" id="6402664at2"/>
<comment type="caution">
    <text evidence="2">The sequence shown here is derived from an EMBL/GenBank/DDBJ whole genome shotgun (WGS) entry which is preliminary data.</text>
</comment>
<accession>A0A4R5DJE5</accession>
<dbReference type="InterPro" id="IPR007165">
    <property type="entry name" value="Phage_holin_4_2"/>
</dbReference>
<feature type="transmembrane region" description="Helical" evidence="1">
    <location>
        <begin position="28"/>
        <end position="46"/>
    </location>
</feature>
<dbReference type="EMBL" id="SMFL01000010">
    <property type="protein sequence ID" value="TDE12081.1"/>
    <property type="molecule type" value="Genomic_DNA"/>
</dbReference>
<keyword evidence="1" id="KW-0812">Transmembrane</keyword>
<name>A0A4R5DJE5_9BACT</name>
<keyword evidence="1" id="KW-0472">Membrane</keyword>
<organism evidence="2 3">
    <name type="scientific">Dyadobacter psychrotolerans</name>
    <dbReference type="NCBI Taxonomy" id="2541721"/>
    <lineage>
        <taxon>Bacteria</taxon>
        <taxon>Pseudomonadati</taxon>
        <taxon>Bacteroidota</taxon>
        <taxon>Cytophagia</taxon>
        <taxon>Cytophagales</taxon>
        <taxon>Spirosomataceae</taxon>
        <taxon>Dyadobacter</taxon>
    </lineage>
</organism>
<dbReference type="PANTHER" id="PTHR37309:SF1">
    <property type="entry name" value="SLR0284 PROTEIN"/>
    <property type="match status" value="1"/>
</dbReference>
<dbReference type="PANTHER" id="PTHR37309">
    <property type="entry name" value="SLR0284 PROTEIN"/>
    <property type="match status" value="1"/>
</dbReference>
<gene>
    <name evidence="2" type="ORF">E0F88_23845</name>
</gene>
<reference evidence="2 3" key="1">
    <citation type="submission" date="2019-03" db="EMBL/GenBank/DDBJ databases">
        <title>Dyadobacter AR-3-6 sp. nov., isolated from arctic soil.</title>
        <authorList>
            <person name="Chaudhary D.K."/>
        </authorList>
    </citation>
    <scope>NUCLEOTIDE SEQUENCE [LARGE SCALE GENOMIC DNA]</scope>
    <source>
        <strain evidence="2 3">AR-3-6</strain>
    </source>
</reference>
<dbReference type="Pfam" id="PF04020">
    <property type="entry name" value="Phage_holin_4_2"/>
    <property type="match status" value="1"/>
</dbReference>
<feature type="transmembrane region" description="Helical" evidence="1">
    <location>
        <begin position="89"/>
        <end position="110"/>
    </location>
</feature>
<proteinExistence type="predicted"/>
<dbReference type="RefSeq" id="WP_131960791.1">
    <property type="nucleotide sequence ID" value="NZ_SMFL01000010.1"/>
</dbReference>
<sequence length="111" mass="11830">MNLIIRLIVSTLAVLVAAHLIPGVVVANFTTAVVVAIVLGILNTFLKPVLQILALPITILTLGLFYFVINVLIIYLAAYLVSGFRVDGFIAALLFGFVVSVVSAILGMFLD</sequence>
<evidence type="ECO:0000256" key="1">
    <source>
        <dbReference type="SAM" id="Phobius"/>
    </source>
</evidence>
<evidence type="ECO:0000313" key="2">
    <source>
        <dbReference type="EMBL" id="TDE12081.1"/>
    </source>
</evidence>
<evidence type="ECO:0000313" key="3">
    <source>
        <dbReference type="Proteomes" id="UP000294850"/>
    </source>
</evidence>
<feature type="transmembrane region" description="Helical" evidence="1">
    <location>
        <begin position="53"/>
        <end position="77"/>
    </location>
</feature>
<dbReference type="Proteomes" id="UP000294850">
    <property type="component" value="Unassembled WGS sequence"/>
</dbReference>
<protein>
    <submittedName>
        <fullName evidence="2">Phage holin family protein</fullName>
    </submittedName>
</protein>